<dbReference type="WBParaSite" id="EVEC_0000980501-mRNA-1">
    <property type="protein sequence ID" value="EVEC_0000980501-mRNA-1"/>
    <property type="gene ID" value="EVEC_0000980501"/>
</dbReference>
<accession>A0A0N4VGA7</accession>
<evidence type="ECO:0000313" key="1">
    <source>
        <dbReference type="WBParaSite" id="EVEC_0000980501-mRNA-1"/>
    </source>
</evidence>
<dbReference type="AlphaFoldDB" id="A0A0N4VGA7"/>
<protein>
    <submittedName>
        <fullName evidence="1">SWIM-type domain-containing protein</fullName>
    </submittedName>
</protein>
<name>A0A0N4VGA7_ENTVE</name>
<proteinExistence type="predicted"/>
<reference evidence="1" key="1">
    <citation type="submission" date="2017-02" db="UniProtKB">
        <authorList>
            <consortium name="WormBaseParasite"/>
        </authorList>
    </citation>
    <scope>IDENTIFICATION</scope>
</reference>
<sequence>LLYTRELRIELEWEIKKEPRKESPNENAQFFQRLPDLPPPTFSGSSLGNGYLMLDALDSGCENVERGETYVEVGLGTCWQVSQGKIMYKRAGFEAFWRAIFEKKTWLRSTPAAEESVIQALIRLLSSGGRVSSRMVTCLLLLRHDVGLENWGKLSIGWYACLGATVLDFDFEFDGWVPDLTICGDVNSNPDTVMLRSIEDAQAHKIMSCFLRHKGKKRVFANWAYNFLIRGTPIARPSSGYSDSKSKTARIVSDLSCLCWRNQDSDKIACPHQTASIPSLLRLKIERNYALVNFAQNLPIHRRCREAILRHPVNRNNTR</sequence>
<organism evidence="1">
    <name type="scientific">Enterobius vermicularis</name>
    <name type="common">Human pinworm</name>
    <dbReference type="NCBI Taxonomy" id="51028"/>
    <lineage>
        <taxon>Eukaryota</taxon>
        <taxon>Metazoa</taxon>
        <taxon>Ecdysozoa</taxon>
        <taxon>Nematoda</taxon>
        <taxon>Chromadorea</taxon>
        <taxon>Rhabditida</taxon>
        <taxon>Spirurina</taxon>
        <taxon>Oxyuridomorpha</taxon>
        <taxon>Oxyuroidea</taxon>
        <taxon>Oxyuridae</taxon>
        <taxon>Enterobius</taxon>
    </lineage>
</organism>